<dbReference type="Proteomes" id="UP001234178">
    <property type="component" value="Unassembled WGS sequence"/>
</dbReference>
<comment type="caution">
    <text evidence="1">The sequence shown here is derived from an EMBL/GenBank/DDBJ whole genome shotgun (WGS) entry which is preliminary data.</text>
</comment>
<gene>
    <name evidence="1" type="ORF">OUZ56_003372</name>
</gene>
<proteinExistence type="predicted"/>
<evidence type="ECO:0000313" key="2">
    <source>
        <dbReference type="Proteomes" id="UP001234178"/>
    </source>
</evidence>
<dbReference type="EMBL" id="JAOYFB010000036">
    <property type="protein sequence ID" value="KAK4021456.1"/>
    <property type="molecule type" value="Genomic_DNA"/>
</dbReference>
<evidence type="ECO:0000313" key="1">
    <source>
        <dbReference type="EMBL" id="KAK4021456.1"/>
    </source>
</evidence>
<keyword evidence="2" id="KW-1185">Reference proteome</keyword>
<organism evidence="1 2">
    <name type="scientific">Daphnia magna</name>
    <dbReference type="NCBI Taxonomy" id="35525"/>
    <lineage>
        <taxon>Eukaryota</taxon>
        <taxon>Metazoa</taxon>
        <taxon>Ecdysozoa</taxon>
        <taxon>Arthropoda</taxon>
        <taxon>Crustacea</taxon>
        <taxon>Branchiopoda</taxon>
        <taxon>Diplostraca</taxon>
        <taxon>Cladocera</taxon>
        <taxon>Anomopoda</taxon>
        <taxon>Daphniidae</taxon>
        <taxon>Daphnia</taxon>
    </lineage>
</organism>
<sequence>MIFQFIFQLGLAQQPLQQYHRYVPVGFDSAMADLDGEQHHVSPIFGPLNRLLIGLQECGFCLFLQDQPADFACKRDQPICTWDGLVLHYRPDQIPADDNIKLTALLSGYVPVIS</sequence>
<reference evidence="1 2" key="1">
    <citation type="journal article" date="2023" name="Nucleic Acids Res.">
        <title>The hologenome of Daphnia magna reveals possible DNA methylation and microbiome-mediated evolution of the host genome.</title>
        <authorList>
            <person name="Chaturvedi A."/>
            <person name="Li X."/>
            <person name="Dhandapani V."/>
            <person name="Marshall H."/>
            <person name="Kissane S."/>
            <person name="Cuenca-Cambronero M."/>
            <person name="Asole G."/>
            <person name="Calvet F."/>
            <person name="Ruiz-Romero M."/>
            <person name="Marangio P."/>
            <person name="Guigo R."/>
            <person name="Rago D."/>
            <person name="Mirbahai L."/>
            <person name="Eastwood N."/>
            <person name="Colbourne J.K."/>
            <person name="Zhou J."/>
            <person name="Mallon E."/>
            <person name="Orsini L."/>
        </authorList>
    </citation>
    <scope>NUCLEOTIDE SEQUENCE [LARGE SCALE GENOMIC DNA]</scope>
    <source>
        <strain evidence="1">LRV0_1</strain>
    </source>
</reference>
<protein>
    <submittedName>
        <fullName evidence="1">Uncharacterized protein</fullName>
    </submittedName>
</protein>
<accession>A0ABR0A8K9</accession>
<name>A0ABR0A8K9_9CRUS</name>